<accession>A0ABS3JIF4</accession>
<evidence type="ECO:0000256" key="1">
    <source>
        <dbReference type="SAM" id="SignalP"/>
    </source>
</evidence>
<evidence type="ECO:0000313" key="3">
    <source>
        <dbReference type="Proteomes" id="UP000664628"/>
    </source>
</evidence>
<feature type="signal peptide" evidence="1">
    <location>
        <begin position="1"/>
        <end position="17"/>
    </location>
</feature>
<protein>
    <recommendedName>
        <fullName evidence="4">Lipoprotein</fullName>
    </recommendedName>
</protein>
<organism evidence="2 3">
    <name type="scientific">Fibrella forsythiae</name>
    <dbReference type="NCBI Taxonomy" id="2817061"/>
    <lineage>
        <taxon>Bacteria</taxon>
        <taxon>Pseudomonadati</taxon>
        <taxon>Bacteroidota</taxon>
        <taxon>Cytophagia</taxon>
        <taxon>Cytophagales</taxon>
        <taxon>Spirosomataceae</taxon>
        <taxon>Fibrella</taxon>
    </lineage>
</organism>
<name>A0ABS3JIF4_9BACT</name>
<evidence type="ECO:0000313" key="2">
    <source>
        <dbReference type="EMBL" id="MBO0949788.1"/>
    </source>
</evidence>
<proteinExistence type="predicted"/>
<gene>
    <name evidence="2" type="ORF">J2I46_14420</name>
</gene>
<sequence>MKTILSFAFLLILPACKQSILPFNIDSARTYTPTELVSQATGSCQVIHPWEGKPVRVTGHIESLNLFTGKFWLYDDGGRGFVEIYSADPATQSGRDVYEFAKANTGRTITVTGSTVGNNMPTQLNCTKGVAVKITDKTAITF</sequence>
<feature type="chain" id="PRO_5045209994" description="Lipoprotein" evidence="1">
    <location>
        <begin position="18"/>
        <end position="142"/>
    </location>
</feature>
<dbReference type="EMBL" id="JAFMYW010000004">
    <property type="protein sequence ID" value="MBO0949788.1"/>
    <property type="molecule type" value="Genomic_DNA"/>
</dbReference>
<dbReference type="Proteomes" id="UP000664628">
    <property type="component" value="Unassembled WGS sequence"/>
</dbReference>
<keyword evidence="1" id="KW-0732">Signal</keyword>
<keyword evidence="3" id="KW-1185">Reference proteome</keyword>
<reference evidence="2 3" key="1">
    <citation type="submission" date="2021-03" db="EMBL/GenBank/DDBJ databases">
        <title>Fibrella sp. HMF5405 genome sequencing and assembly.</title>
        <authorList>
            <person name="Kang H."/>
            <person name="Kim H."/>
            <person name="Bae S."/>
            <person name="Joh K."/>
        </authorList>
    </citation>
    <scope>NUCLEOTIDE SEQUENCE [LARGE SCALE GENOMIC DNA]</scope>
    <source>
        <strain evidence="2 3">HMF5405</strain>
    </source>
</reference>
<comment type="caution">
    <text evidence="2">The sequence shown here is derived from an EMBL/GenBank/DDBJ whole genome shotgun (WGS) entry which is preliminary data.</text>
</comment>
<dbReference type="RefSeq" id="WP_207329752.1">
    <property type="nucleotide sequence ID" value="NZ_JAFMYW010000004.1"/>
</dbReference>
<evidence type="ECO:0008006" key="4">
    <source>
        <dbReference type="Google" id="ProtNLM"/>
    </source>
</evidence>